<dbReference type="GO" id="GO:0005507">
    <property type="term" value="F:copper ion binding"/>
    <property type="evidence" value="ECO:0007669"/>
    <property type="project" value="InterPro"/>
</dbReference>
<keyword evidence="4" id="KW-0186">Copper</keyword>
<evidence type="ECO:0000256" key="2">
    <source>
        <dbReference type="ARBA" id="ARBA00022723"/>
    </source>
</evidence>
<evidence type="ECO:0000259" key="9">
    <source>
        <dbReference type="Pfam" id="PF00394"/>
    </source>
</evidence>
<dbReference type="Gene3D" id="2.60.40.420">
    <property type="entry name" value="Cupredoxins - blue copper proteins"/>
    <property type="match status" value="3"/>
</dbReference>
<keyword evidence="5" id="KW-1015">Disulfide bond</keyword>
<evidence type="ECO:0000313" key="12">
    <source>
        <dbReference type="EMBL" id="OCB91779.1"/>
    </source>
</evidence>
<gene>
    <name evidence="12" type="ORF">A7U60_g951</name>
</gene>
<dbReference type="GO" id="GO:0016491">
    <property type="term" value="F:oxidoreductase activity"/>
    <property type="evidence" value="ECO:0007669"/>
    <property type="project" value="UniProtKB-KW"/>
</dbReference>
<accession>A0A9Q5I514</accession>
<dbReference type="EMBL" id="LNZH02000064">
    <property type="protein sequence ID" value="OCB91779.1"/>
    <property type="molecule type" value="Genomic_DNA"/>
</dbReference>
<dbReference type="PROSITE" id="PS00079">
    <property type="entry name" value="MULTICOPPER_OXIDASE1"/>
    <property type="match status" value="2"/>
</dbReference>
<dbReference type="AlphaFoldDB" id="A0A9Q5I514"/>
<keyword evidence="6" id="KW-0325">Glycoprotein</keyword>
<dbReference type="PROSITE" id="PS00080">
    <property type="entry name" value="MULTICOPPER_OXIDASE2"/>
    <property type="match status" value="1"/>
</dbReference>
<comment type="similarity">
    <text evidence="1">Belongs to the multicopper oxidase family.</text>
</comment>
<reference evidence="12" key="1">
    <citation type="submission" date="2016-06" db="EMBL/GenBank/DDBJ databases">
        <title>Draft Genome sequence of the fungus Inonotus baumii.</title>
        <authorList>
            <person name="Zhu H."/>
            <person name="Lin W."/>
        </authorList>
    </citation>
    <scope>NUCLEOTIDE SEQUENCE</scope>
    <source>
        <strain evidence="12">821</strain>
    </source>
</reference>
<evidence type="ECO:0000256" key="5">
    <source>
        <dbReference type="ARBA" id="ARBA00023157"/>
    </source>
</evidence>
<dbReference type="Proteomes" id="UP000757232">
    <property type="component" value="Unassembled WGS sequence"/>
</dbReference>
<dbReference type="Pfam" id="PF00394">
    <property type="entry name" value="Cu-oxidase"/>
    <property type="match status" value="1"/>
</dbReference>
<dbReference type="SUPFAM" id="SSF49503">
    <property type="entry name" value="Cupredoxins"/>
    <property type="match status" value="3"/>
</dbReference>
<evidence type="ECO:0000256" key="7">
    <source>
        <dbReference type="SAM" id="MobiDB-lite"/>
    </source>
</evidence>
<dbReference type="Pfam" id="PF07731">
    <property type="entry name" value="Cu-oxidase_2"/>
    <property type="match status" value="1"/>
</dbReference>
<comment type="caution">
    <text evidence="12">The sequence shown here is derived from an EMBL/GenBank/DDBJ whole genome shotgun (WGS) entry which is preliminary data.</text>
</comment>
<sequence length="538" mass="58767">MQKFALLTSVITLSLSTSTLAGIVKRDLVIANANLSPDGFKRSTVVANGQFPAPLISGNLGDRFQINVIDKLTDSTMRRATSIHWHGLFQHHQNEFDGPAFVNQCPIVPNESFLYDFENPGQSGTYWYHSHLSTQYCDGLRGPLVIYDPNDPLKDMYDVDDNTTVLTLGDWYHAPAPSLFPTTTEKPGDPNDPIQKSTTVNGKGRFPGGPSDWPLSVTNVKQGLRYRFRIVAAVCGPTYNFSIDGHRMTVIEADGVETNPLPVDVFQIFPGQRYSVVVNADQPIDNYWIRVIPTGPEAGTGTNESFVGGLNAAILRYDGANYTDPTSQQNPNGVLLNEANLSPLINPGAPGQPFVGGVDRAINLNVTFIPATGRHFINGNTFVPPNTPVLLQILSGTTDPNKLLPKGSVVPLPANSTIEVSFSPGGFPHPFHLHGHNFDVVRVAGSDTYNYANPVRRDVVSIGGRGDNVTFRFVTDNPGPWFLHCHIDWHLDAGLALVFAEDIPDVKADQPVNAQWRSLCPAYAQSDPDKHFEGGLNY</sequence>
<dbReference type="CDD" id="cd13856">
    <property type="entry name" value="CuRO_1_Tv-LCC_like"/>
    <property type="match status" value="1"/>
</dbReference>
<dbReference type="Pfam" id="PF07732">
    <property type="entry name" value="Cu-oxidase_3"/>
    <property type="match status" value="1"/>
</dbReference>
<dbReference type="InterPro" id="IPR008972">
    <property type="entry name" value="Cupredoxin"/>
</dbReference>
<dbReference type="PANTHER" id="PTHR11709">
    <property type="entry name" value="MULTI-COPPER OXIDASE"/>
    <property type="match status" value="1"/>
</dbReference>
<feature type="chain" id="PRO_5040294320" evidence="8">
    <location>
        <begin position="22"/>
        <end position="538"/>
    </location>
</feature>
<feature type="domain" description="Plastocyanin-like" evidence="9">
    <location>
        <begin position="163"/>
        <end position="320"/>
    </location>
</feature>
<feature type="domain" description="Plastocyanin-like" evidence="11">
    <location>
        <begin position="31"/>
        <end position="150"/>
    </location>
</feature>
<evidence type="ECO:0000256" key="1">
    <source>
        <dbReference type="ARBA" id="ARBA00010609"/>
    </source>
</evidence>
<feature type="signal peptide" evidence="8">
    <location>
        <begin position="1"/>
        <end position="21"/>
    </location>
</feature>
<dbReference type="OrthoDB" id="2121828at2759"/>
<keyword evidence="8" id="KW-0732">Signal</keyword>
<feature type="region of interest" description="Disordered" evidence="7">
    <location>
        <begin position="179"/>
        <end position="212"/>
    </location>
</feature>
<feature type="domain" description="Plastocyanin-like" evidence="10">
    <location>
        <begin position="383"/>
        <end position="502"/>
    </location>
</feature>
<evidence type="ECO:0000259" key="10">
    <source>
        <dbReference type="Pfam" id="PF07731"/>
    </source>
</evidence>
<name>A0A9Q5I514_SANBA</name>
<dbReference type="InterPro" id="IPR002355">
    <property type="entry name" value="Cu_oxidase_Cu_BS"/>
</dbReference>
<dbReference type="FunFam" id="2.60.40.420:FF:000045">
    <property type="entry name" value="Laccase 2"/>
    <property type="match status" value="1"/>
</dbReference>
<protein>
    <submittedName>
        <fullName evidence="12">Laccase</fullName>
    </submittedName>
</protein>
<dbReference type="InterPro" id="IPR045087">
    <property type="entry name" value="Cu-oxidase_fam"/>
</dbReference>
<evidence type="ECO:0000313" key="13">
    <source>
        <dbReference type="Proteomes" id="UP000757232"/>
    </source>
</evidence>
<dbReference type="InterPro" id="IPR011706">
    <property type="entry name" value="Cu-oxidase_C"/>
</dbReference>
<keyword evidence="3" id="KW-0560">Oxidoreductase</keyword>
<evidence type="ECO:0000256" key="4">
    <source>
        <dbReference type="ARBA" id="ARBA00023008"/>
    </source>
</evidence>
<dbReference type="InterPro" id="IPR001117">
    <property type="entry name" value="Cu-oxidase_2nd"/>
</dbReference>
<dbReference type="InterPro" id="IPR033138">
    <property type="entry name" value="Cu_oxidase_CS"/>
</dbReference>
<dbReference type="PANTHER" id="PTHR11709:SF511">
    <property type="entry name" value="LACCASE"/>
    <property type="match status" value="1"/>
</dbReference>
<evidence type="ECO:0000256" key="3">
    <source>
        <dbReference type="ARBA" id="ARBA00023002"/>
    </source>
</evidence>
<keyword evidence="13" id="KW-1185">Reference proteome</keyword>
<evidence type="ECO:0000256" key="8">
    <source>
        <dbReference type="SAM" id="SignalP"/>
    </source>
</evidence>
<dbReference type="CDD" id="cd13903">
    <property type="entry name" value="CuRO_3_Tv-LCC_like"/>
    <property type="match status" value="1"/>
</dbReference>
<evidence type="ECO:0000259" key="11">
    <source>
        <dbReference type="Pfam" id="PF07732"/>
    </source>
</evidence>
<organism evidence="12 13">
    <name type="scientific">Sanghuangporus baumii</name>
    <name type="common">Phellinus baumii</name>
    <dbReference type="NCBI Taxonomy" id="108892"/>
    <lineage>
        <taxon>Eukaryota</taxon>
        <taxon>Fungi</taxon>
        <taxon>Dikarya</taxon>
        <taxon>Basidiomycota</taxon>
        <taxon>Agaricomycotina</taxon>
        <taxon>Agaricomycetes</taxon>
        <taxon>Hymenochaetales</taxon>
        <taxon>Hymenochaetaceae</taxon>
        <taxon>Sanghuangporus</taxon>
    </lineage>
</organism>
<keyword evidence="2" id="KW-0479">Metal-binding</keyword>
<proteinExistence type="inferred from homology"/>
<dbReference type="InterPro" id="IPR011707">
    <property type="entry name" value="Cu-oxidase-like_N"/>
</dbReference>
<evidence type="ECO:0000256" key="6">
    <source>
        <dbReference type="ARBA" id="ARBA00023180"/>
    </source>
</evidence>